<feature type="compositionally biased region" description="Polar residues" evidence="5">
    <location>
        <begin position="264"/>
        <end position="275"/>
    </location>
</feature>
<feature type="compositionally biased region" description="Low complexity" evidence="5">
    <location>
        <begin position="216"/>
        <end position="226"/>
    </location>
</feature>
<evidence type="ECO:0000256" key="3">
    <source>
        <dbReference type="ARBA" id="ARBA00022833"/>
    </source>
</evidence>
<name>A0A8H4QE55_9HYPO</name>
<evidence type="ECO:0000256" key="1">
    <source>
        <dbReference type="ARBA" id="ARBA00022723"/>
    </source>
</evidence>
<feature type="compositionally biased region" description="Basic and acidic residues" evidence="5">
    <location>
        <begin position="588"/>
        <end position="597"/>
    </location>
</feature>
<dbReference type="Gene3D" id="6.10.250.3410">
    <property type="entry name" value="DBF zinc finger"/>
    <property type="match status" value="1"/>
</dbReference>
<evidence type="ECO:0000256" key="2">
    <source>
        <dbReference type="ARBA" id="ARBA00022771"/>
    </source>
</evidence>
<gene>
    <name evidence="7" type="ORF">GQ602_001491</name>
</gene>
<feature type="region of interest" description="Disordered" evidence="5">
    <location>
        <begin position="575"/>
        <end position="654"/>
    </location>
</feature>
<evidence type="ECO:0000259" key="6">
    <source>
        <dbReference type="PROSITE" id="PS51265"/>
    </source>
</evidence>
<dbReference type="GO" id="GO:0010571">
    <property type="term" value="P:positive regulation of nuclear cell cycle DNA replication"/>
    <property type="evidence" value="ECO:0007669"/>
    <property type="project" value="TreeGrafter"/>
</dbReference>
<protein>
    <submittedName>
        <fullName evidence="7">Hsk1-interacting molecule 1</fullName>
    </submittedName>
</protein>
<dbReference type="GO" id="GO:0003676">
    <property type="term" value="F:nucleic acid binding"/>
    <property type="evidence" value="ECO:0007669"/>
    <property type="project" value="InterPro"/>
</dbReference>
<comment type="caution">
    <text evidence="7">The sequence shown here is derived from an EMBL/GenBank/DDBJ whole genome shotgun (WGS) entry which is preliminary data.</text>
</comment>
<dbReference type="Gene3D" id="3.40.50.10190">
    <property type="entry name" value="BRCT domain"/>
    <property type="match status" value="2"/>
</dbReference>
<feature type="region of interest" description="Disordered" evidence="5">
    <location>
        <begin position="260"/>
        <end position="285"/>
    </location>
</feature>
<keyword evidence="3" id="KW-0862">Zinc</keyword>
<feature type="compositionally biased region" description="Low complexity" evidence="5">
    <location>
        <begin position="483"/>
        <end position="495"/>
    </location>
</feature>
<dbReference type="InterPro" id="IPR013939">
    <property type="entry name" value="Regulatory_Dfp1/Him1"/>
</dbReference>
<dbReference type="FunFam" id="6.10.250.3410:FF:000001">
    <property type="entry name" value="Protein DBF4 homolog A"/>
    <property type="match status" value="1"/>
</dbReference>
<sequence>MFSPKTPPAREPRNRRRVALPARRVLQATLCRALMAAVSLSPTPAHVTVMSSRRAPLANNPNVINSPLRGTSALSCYAKPKRSHGSAQRDEPYLQQPALKKQALENGGQRLIRSPNKPRPQVLVQRTSIPSARSVTAANKDRVSRALHDNETEAWKKHYRAKFPKMVFYFESIPDDVRAKLTKRVTYFGARQEPFFSIDVTHVITTRTIPQERAEAATQETAASTENDQQRKQQSEEQPQTINPSLLDRTTAARRKLLFEFRQAPSSSQQLKRTGSGNGKPRNNDVLHKAREMGKKIWSLDKFQTMLSVLLDSEAHAPGASRNPSPRNPYGAAKGPHEPDLLQLLHNERINGPSDRDPTAVNRELIYFKGPYIYVWDMDEKQKPIMARDYPKVANKTDGEWPQFRSVANGRCPFVEDVELIPEKKDCHKGRDRDRARAAAAVTVAKRDDDAAPVLIPKPPKTIPLAKPVTGKRRLSEVEAAGRNKTTTRTATAAGPTDSLTPAASKEGETSRTMQNAFVSRAAACPGRLLAGEPVASGLQASNVTSAIRSQMISSASGIQGAKAGISKEMHGLQRKVLQKTTTSQDPSSRRLAEKSLDVASSRSMSRQTSRTVHAPDDDGHSHRAAAAATPTTAAVVDSKESKPRPQQALKSKRDLKPGYCENCQEKFPDFDEHIASRKHRKFAENNDNWTELDSLLAQLKRIPKYQSGSESDSDGAAW</sequence>
<keyword evidence="1" id="KW-0479">Metal-binding</keyword>
<dbReference type="EMBL" id="JAACLJ010000001">
    <property type="protein sequence ID" value="KAF4595878.1"/>
    <property type="molecule type" value="Genomic_DNA"/>
</dbReference>
<dbReference type="SUPFAM" id="SSF52113">
    <property type="entry name" value="BRCT domain"/>
    <property type="match status" value="1"/>
</dbReference>
<dbReference type="SMART" id="SM00586">
    <property type="entry name" value="ZnF_DBF"/>
    <property type="match status" value="1"/>
</dbReference>
<dbReference type="InterPro" id="IPR006572">
    <property type="entry name" value="Znf_DBF"/>
</dbReference>
<dbReference type="InterPro" id="IPR038545">
    <property type="entry name" value="Znf_DBF_sf"/>
</dbReference>
<dbReference type="PROSITE" id="PS51265">
    <property type="entry name" value="ZF_DBF4"/>
    <property type="match status" value="1"/>
</dbReference>
<dbReference type="GO" id="GO:1901987">
    <property type="term" value="P:regulation of cell cycle phase transition"/>
    <property type="evidence" value="ECO:0007669"/>
    <property type="project" value="TreeGrafter"/>
</dbReference>
<feature type="region of interest" description="Disordered" evidence="5">
    <location>
        <begin position="212"/>
        <end position="248"/>
    </location>
</feature>
<dbReference type="Pfam" id="PF07535">
    <property type="entry name" value="zf-DBF"/>
    <property type="match status" value="1"/>
</dbReference>
<dbReference type="GO" id="GO:0008270">
    <property type="term" value="F:zinc ion binding"/>
    <property type="evidence" value="ECO:0007669"/>
    <property type="project" value="UniProtKB-KW"/>
</dbReference>
<feature type="compositionally biased region" description="Low complexity" evidence="5">
    <location>
        <begin position="601"/>
        <end position="612"/>
    </location>
</feature>
<dbReference type="InterPro" id="IPR051590">
    <property type="entry name" value="Replication_Regulatory_Kinase"/>
</dbReference>
<dbReference type="PANTHER" id="PTHR15375">
    <property type="entry name" value="ACTIVATOR OF S-PHASE KINASE-RELATED"/>
    <property type="match status" value="1"/>
</dbReference>
<dbReference type="AlphaFoldDB" id="A0A8H4QE55"/>
<keyword evidence="8" id="KW-1185">Reference proteome</keyword>
<dbReference type="InterPro" id="IPR055116">
    <property type="entry name" value="DBF4_BRCT"/>
</dbReference>
<keyword evidence="2 4" id="KW-0863">Zinc-finger</keyword>
<feature type="region of interest" description="Disordered" evidence="5">
    <location>
        <begin position="316"/>
        <end position="338"/>
    </location>
</feature>
<accession>A0A8H4QE55</accession>
<evidence type="ECO:0000313" key="7">
    <source>
        <dbReference type="EMBL" id="KAF4595878.1"/>
    </source>
</evidence>
<feature type="region of interest" description="Disordered" evidence="5">
    <location>
        <begin position="473"/>
        <end position="511"/>
    </location>
</feature>
<dbReference type="InterPro" id="IPR036420">
    <property type="entry name" value="BRCT_dom_sf"/>
</dbReference>
<dbReference type="Proteomes" id="UP000562929">
    <property type="component" value="Unassembled WGS sequence"/>
</dbReference>
<organism evidence="7 8">
    <name type="scientific">Ophiocordyceps camponoti-floridani</name>
    <dbReference type="NCBI Taxonomy" id="2030778"/>
    <lineage>
        <taxon>Eukaryota</taxon>
        <taxon>Fungi</taxon>
        <taxon>Dikarya</taxon>
        <taxon>Ascomycota</taxon>
        <taxon>Pezizomycotina</taxon>
        <taxon>Sordariomycetes</taxon>
        <taxon>Hypocreomycetidae</taxon>
        <taxon>Hypocreales</taxon>
        <taxon>Ophiocordycipitaceae</taxon>
        <taxon>Ophiocordyceps</taxon>
    </lineage>
</organism>
<proteinExistence type="predicted"/>
<dbReference type="GO" id="GO:0031431">
    <property type="term" value="C:Dbf4-dependent protein kinase complex"/>
    <property type="evidence" value="ECO:0007669"/>
    <property type="project" value="TreeGrafter"/>
</dbReference>
<dbReference type="Pfam" id="PF22437">
    <property type="entry name" value="DBF4_BRCT"/>
    <property type="match status" value="1"/>
</dbReference>
<dbReference type="OrthoDB" id="21380at2759"/>
<feature type="compositionally biased region" description="Low complexity" evidence="5">
    <location>
        <begin position="625"/>
        <end position="635"/>
    </location>
</feature>
<evidence type="ECO:0000256" key="4">
    <source>
        <dbReference type="PROSITE-ProRule" id="PRU00600"/>
    </source>
</evidence>
<reference evidence="7 8" key="1">
    <citation type="journal article" date="2020" name="G3 (Bethesda)">
        <title>Genetic Underpinnings of Host Manipulation by Ophiocordyceps as Revealed by Comparative Transcriptomics.</title>
        <authorList>
            <person name="Will I."/>
            <person name="Das B."/>
            <person name="Trinh T."/>
            <person name="Brachmann A."/>
            <person name="Ohm R.A."/>
            <person name="de Bekker C."/>
        </authorList>
    </citation>
    <scope>NUCLEOTIDE SEQUENCE [LARGE SCALE GENOMIC DNA]</scope>
    <source>
        <strain evidence="7 8">EC05</strain>
    </source>
</reference>
<dbReference type="Pfam" id="PF08630">
    <property type="entry name" value="Dfp1_Him1_M"/>
    <property type="match status" value="1"/>
</dbReference>
<evidence type="ECO:0000256" key="5">
    <source>
        <dbReference type="SAM" id="MobiDB-lite"/>
    </source>
</evidence>
<dbReference type="GO" id="GO:0043539">
    <property type="term" value="F:protein serine/threonine kinase activator activity"/>
    <property type="evidence" value="ECO:0007669"/>
    <property type="project" value="TreeGrafter"/>
</dbReference>
<feature type="domain" description="DBF4-type" evidence="6">
    <location>
        <begin position="654"/>
        <end position="703"/>
    </location>
</feature>
<evidence type="ECO:0000313" key="8">
    <source>
        <dbReference type="Proteomes" id="UP000562929"/>
    </source>
</evidence>
<dbReference type="PANTHER" id="PTHR15375:SF26">
    <property type="entry name" value="PROTEIN CHIFFON"/>
    <property type="match status" value="1"/>
</dbReference>
<dbReference type="CDD" id="cd00027">
    <property type="entry name" value="BRCT"/>
    <property type="match status" value="1"/>
</dbReference>